<keyword evidence="3" id="KW-0862">Zinc</keyword>
<evidence type="ECO:0000256" key="1">
    <source>
        <dbReference type="ARBA" id="ARBA00007957"/>
    </source>
</evidence>
<dbReference type="GO" id="GO:0008270">
    <property type="term" value="F:zinc ion binding"/>
    <property type="evidence" value="ECO:0007669"/>
    <property type="project" value="TreeGrafter"/>
</dbReference>
<dbReference type="InterPro" id="IPR002481">
    <property type="entry name" value="FUR"/>
</dbReference>
<dbReference type="InterPro" id="IPR036390">
    <property type="entry name" value="WH_DNA-bd_sf"/>
</dbReference>
<protein>
    <submittedName>
        <fullName evidence="7">Ferric uptake regulation protein</fullName>
    </submittedName>
</protein>
<dbReference type="EMBL" id="VSSQ01115974">
    <property type="protein sequence ID" value="MPN51158.1"/>
    <property type="molecule type" value="Genomic_DNA"/>
</dbReference>
<dbReference type="GO" id="GO:0045892">
    <property type="term" value="P:negative regulation of DNA-templated transcription"/>
    <property type="evidence" value="ECO:0007669"/>
    <property type="project" value="TreeGrafter"/>
</dbReference>
<dbReference type="Gene3D" id="3.30.1490.190">
    <property type="match status" value="1"/>
</dbReference>
<dbReference type="GO" id="GO:0003700">
    <property type="term" value="F:DNA-binding transcription factor activity"/>
    <property type="evidence" value="ECO:0007669"/>
    <property type="project" value="InterPro"/>
</dbReference>
<name>A0A645IIN5_9ZZZZ</name>
<keyword evidence="6" id="KW-0804">Transcription</keyword>
<dbReference type="GO" id="GO:1900376">
    <property type="term" value="P:regulation of secondary metabolite biosynthetic process"/>
    <property type="evidence" value="ECO:0007669"/>
    <property type="project" value="TreeGrafter"/>
</dbReference>
<dbReference type="InterPro" id="IPR036388">
    <property type="entry name" value="WH-like_DNA-bd_sf"/>
</dbReference>
<reference evidence="7" key="1">
    <citation type="submission" date="2019-08" db="EMBL/GenBank/DDBJ databases">
        <authorList>
            <person name="Kucharzyk K."/>
            <person name="Murdoch R.W."/>
            <person name="Higgins S."/>
            <person name="Loffler F."/>
        </authorList>
    </citation>
    <scope>NUCLEOTIDE SEQUENCE</scope>
</reference>
<dbReference type="PANTHER" id="PTHR33202">
    <property type="entry name" value="ZINC UPTAKE REGULATION PROTEIN"/>
    <property type="match status" value="1"/>
</dbReference>
<evidence type="ECO:0000313" key="7">
    <source>
        <dbReference type="EMBL" id="MPN51158.1"/>
    </source>
</evidence>
<accession>A0A645IIN5</accession>
<dbReference type="InterPro" id="IPR043135">
    <property type="entry name" value="Fur_C"/>
</dbReference>
<keyword evidence="5" id="KW-0238">DNA-binding</keyword>
<organism evidence="7">
    <name type="scientific">bioreactor metagenome</name>
    <dbReference type="NCBI Taxonomy" id="1076179"/>
    <lineage>
        <taxon>unclassified sequences</taxon>
        <taxon>metagenomes</taxon>
        <taxon>ecological metagenomes</taxon>
    </lineage>
</organism>
<dbReference type="SUPFAM" id="SSF46785">
    <property type="entry name" value="Winged helix' DNA-binding domain"/>
    <property type="match status" value="1"/>
</dbReference>
<evidence type="ECO:0000256" key="6">
    <source>
        <dbReference type="ARBA" id="ARBA00023163"/>
    </source>
</evidence>
<evidence type="ECO:0000256" key="5">
    <source>
        <dbReference type="ARBA" id="ARBA00023125"/>
    </source>
</evidence>
<dbReference type="GO" id="GO:0000976">
    <property type="term" value="F:transcription cis-regulatory region binding"/>
    <property type="evidence" value="ECO:0007669"/>
    <property type="project" value="TreeGrafter"/>
</dbReference>
<keyword evidence="2" id="KW-0678">Repressor</keyword>
<evidence type="ECO:0000256" key="4">
    <source>
        <dbReference type="ARBA" id="ARBA00023015"/>
    </source>
</evidence>
<dbReference type="Gene3D" id="1.10.10.10">
    <property type="entry name" value="Winged helix-like DNA-binding domain superfamily/Winged helix DNA-binding domain"/>
    <property type="match status" value="1"/>
</dbReference>
<keyword evidence="4" id="KW-0805">Transcription regulation</keyword>
<comment type="similarity">
    <text evidence="1">Belongs to the Fur family.</text>
</comment>
<sequence length="145" mass="16808">MSCEDLHEKLRFSGLKYTKQRFAILDILQQAQQPLAAEQIYSRLSESQLNISLSTVYRALDVMSEKDLVTKVNIIQDDRSLYELNCGLHRHYLYCLGCNKIITIRHCPLEDYEQALTAETGYQIVGHKLSVYGYCPDCQKQQKKE</sequence>
<dbReference type="CDD" id="cd07153">
    <property type="entry name" value="Fur_like"/>
    <property type="match status" value="1"/>
</dbReference>
<dbReference type="Pfam" id="PF01475">
    <property type="entry name" value="FUR"/>
    <property type="match status" value="1"/>
</dbReference>
<evidence type="ECO:0000256" key="3">
    <source>
        <dbReference type="ARBA" id="ARBA00022833"/>
    </source>
</evidence>
<dbReference type="PANTHER" id="PTHR33202:SF7">
    <property type="entry name" value="FERRIC UPTAKE REGULATION PROTEIN"/>
    <property type="match status" value="1"/>
</dbReference>
<evidence type="ECO:0000256" key="2">
    <source>
        <dbReference type="ARBA" id="ARBA00022491"/>
    </source>
</evidence>
<dbReference type="AlphaFoldDB" id="A0A645IIN5"/>
<gene>
    <name evidence="7" type="primary">fur_24</name>
    <name evidence="7" type="ORF">SDC9_198800</name>
</gene>
<comment type="caution">
    <text evidence="7">The sequence shown here is derived from an EMBL/GenBank/DDBJ whole genome shotgun (WGS) entry which is preliminary data.</text>
</comment>
<proteinExistence type="inferred from homology"/>